<evidence type="ECO:0000256" key="2">
    <source>
        <dbReference type="ARBA" id="ARBA00061659"/>
    </source>
</evidence>
<protein>
    <submittedName>
        <fullName evidence="5 6">Pentatricopeptide repeat-containing protein At1g62260, mitochondrial</fullName>
    </submittedName>
</protein>
<sequence>MVSLLPWLAAMRTSSSCCRKLTALNGALFTMPRGLHLRHRLFPRLPVPGVFVEQLAPPRSFVSAPQRELVALNKKISHLVRTGRLAEARSLFDFSSHRNTVTWNAMITGYVKRGEMAKARDLFDKMPVRDTTSWNLMISGYSLSRHGACGFIDEARALFDRMPGRDPVSWNTMISAYARIGQMDEALRLFRDMPETNVVSWNAMVSGFLWNADVARAVEFFEQMPEQDPASLSALISGLVQNNELEEASRILNKYGIGNCWKEGLVRAYDTLIAGYAQRGQIKEARTLFDLIPNREKNVVSWNTMIMGYTRVGDVVSARRLFDEMTDRDTVSWNTMISGYVRNLDMEKALSLFREMPKPDILTWNSMVSGYAESGNLRVALDFFEKMPRKNLVSWNSMIAGYEKNEDFERAIKLFVRMLMEGDKPDRHTLSSVLAVCTGLVDFHLGLQIHQMVVKTVLADVPINNSLITMYSRCGVISEARAIFDKVKSHKDFISWNAMIGGYASHGFAAEALELFKLMTRSGVRPTYITFISILNACAHSGLVEEGREHFESMIQEYGIEPRVEHFAALVDLLGRQGQLDEAMKVIESMPVEPDKAVWGALLGACRVHNNVELSRLAAKALMRLEPNSSAPYVLLYNMYADVGLWDEAAKMREVMEKHDIRKHTGHSII</sequence>
<dbReference type="InterPro" id="IPR002885">
    <property type="entry name" value="PPR_rpt"/>
</dbReference>
<dbReference type="FunFam" id="1.25.40.10:FF:000125">
    <property type="entry name" value="Pentatricopeptide repeat-containing protein"/>
    <property type="match status" value="1"/>
</dbReference>
<dbReference type="RefSeq" id="XP_031393321.1">
    <property type="nucleotide sequence ID" value="XM_031537461.1"/>
</dbReference>
<dbReference type="Pfam" id="PF12854">
    <property type="entry name" value="PPR_1"/>
    <property type="match status" value="1"/>
</dbReference>
<dbReference type="AlphaFoldDB" id="A0A6P8DIZ9"/>
<name>A0A6P8DIZ9_PUNGR</name>
<dbReference type="OrthoDB" id="185373at2759"/>
<dbReference type="PROSITE" id="PS51375">
    <property type="entry name" value="PPR"/>
    <property type="match status" value="6"/>
</dbReference>
<feature type="repeat" description="PPR" evidence="3">
    <location>
        <begin position="360"/>
        <end position="394"/>
    </location>
</feature>
<evidence type="ECO:0000256" key="3">
    <source>
        <dbReference type="PROSITE-ProRule" id="PRU00708"/>
    </source>
</evidence>
<dbReference type="SUPFAM" id="SSF81901">
    <property type="entry name" value="HCP-like"/>
    <property type="match status" value="1"/>
</dbReference>
<evidence type="ECO:0000313" key="6">
    <source>
        <dbReference type="RefSeq" id="XP_031393322.1"/>
    </source>
</evidence>
<comment type="similarity">
    <text evidence="2">Belongs to the PPR family. PCMP-E subfamily.</text>
</comment>
<evidence type="ECO:0000313" key="4">
    <source>
        <dbReference type="Proteomes" id="UP000515151"/>
    </source>
</evidence>
<dbReference type="GO" id="GO:0048731">
    <property type="term" value="P:system development"/>
    <property type="evidence" value="ECO:0007669"/>
    <property type="project" value="UniProtKB-ARBA"/>
</dbReference>
<dbReference type="Pfam" id="PF20431">
    <property type="entry name" value="E_motif"/>
    <property type="match status" value="1"/>
</dbReference>
<reference evidence="5 6" key="2">
    <citation type="submission" date="2025-04" db="UniProtKB">
        <authorList>
            <consortium name="RefSeq"/>
        </authorList>
    </citation>
    <scope>IDENTIFICATION</scope>
    <source>
        <tissue evidence="5 6">Leaf</tissue>
    </source>
</reference>
<dbReference type="InterPro" id="IPR046848">
    <property type="entry name" value="E_motif"/>
</dbReference>
<dbReference type="PANTHER" id="PTHR47926">
    <property type="entry name" value="PENTATRICOPEPTIDE REPEAT-CONTAINING PROTEIN"/>
    <property type="match status" value="1"/>
</dbReference>
<feature type="repeat" description="PPR" evidence="3">
    <location>
        <begin position="99"/>
        <end position="133"/>
    </location>
</feature>
<dbReference type="InterPro" id="IPR046960">
    <property type="entry name" value="PPR_At4g14850-like_plant"/>
</dbReference>
<accession>A0A6P8DIZ9</accession>
<feature type="repeat" description="PPR" evidence="3">
    <location>
        <begin position="492"/>
        <end position="526"/>
    </location>
</feature>
<feature type="repeat" description="PPR" evidence="3">
    <location>
        <begin position="298"/>
        <end position="332"/>
    </location>
</feature>
<dbReference type="SUPFAM" id="SSF48452">
    <property type="entry name" value="TPR-like"/>
    <property type="match status" value="2"/>
</dbReference>
<evidence type="ECO:0000256" key="1">
    <source>
        <dbReference type="ARBA" id="ARBA00022737"/>
    </source>
</evidence>
<keyword evidence="1" id="KW-0677">Repeat</keyword>
<dbReference type="PANTHER" id="PTHR47926:SF468">
    <property type="entry name" value="PENTATRICOPEPTIDE REPEAT-CONTAINING PROTEIN"/>
    <property type="match status" value="1"/>
</dbReference>
<gene>
    <name evidence="5 6" type="primary">LOC116205029</name>
</gene>
<dbReference type="RefSeq" id="XP_031393322.1">
    <property type="nucleotide sequence ID" value="XM_031537462.1"/>
</dbReference>
<proteinExistence type="inferred from homology"/>
<dbReference type="GeneID" id="116205029"/>
<dbReference type="Gene3D" id="1.25.40.10">
    <property type="entry name" value="Tetratricopeptide repeat domain"/>
    <property type="match status" value="5"/>
</dbReference>
<dbReference type="FunFam" id="1.25.40.10:FF:000280">
    <property type="entry name" value="Pentatricopeptide repeat-containing protein"/>
    <property type="match status" value="1"/>
</dbReference>
<organism evidence="4 5">
    <name type="scientific">Punica granatum</name>
    <name type="common">Pomegranate</name>
    <dbReference type="NCBI Taxonomy" id="22663"/>
    <lineage>
        <taxon>Eukaryota</taxon>
        <taxon>Viridiplantae</taxon>
        <taxon>Streptophyta</taxon>
        <taxon>Embryophyta</taxon>
        <taxon>Tracheophyta</taxon>
        <taxon>Spermatophyta</taxon>
        <taxon>Magnoliopsida</taxon>
        <taxon>eudicotyledons</taxon>
        <taxon>Gunneridae</taxon>
        <taxon>Pentapetalae</taxon>
        <taxon>rosids</taxon>
        <taxon>malvids</taxon>
        <taxon>Myrtales</taxon>
        <taxon>Lythraceae</taxon>
        <taxon>Punica</taxon>
    </lineage>
</organism>
<dbReference type="NCBIfam" id="TIGR00756">
    <property type="entry name" value="PPR"/>
    <property type="match status" value="8"/>
</dbReference>
<feature type="repeat" description="PPR" evidence="3">
    <location>
        <begin position="527"/>
        <end position="562"/>
    </location>
</feature>
<dbReference type="GO" id="GO:0003723">
    <property type="term" value="F:RNA binding"/>
    <property type="evidence" value="ECO:0007669"/>
    <property type="project" value="InterPro"/>
</dbReference>
<keyword evidence="4" id="KW-1185">Reference proteome</keyword>
<evidence type="ECO:0000313" key="5">
    <source>
        <dbReference type="RefSeq" id="XP_031393321.1"/>
    </source>
</evidence>
<feature type="repeat" description="PPR" evidence="3">
    <location>
        <begin position="166"/>
        <end position="200"/>
    </location>
</feature>
<dbReference type="FunFam" id="1.25.40.10:FF:000031">
    <property type="entry name" value="Pentatricopeptide repeat-containing protein mitochondrial"/>
    <property type="match status" value="1"/>
</dbReference>
<dbReference type="Pfam" id="PF13041">
    <property type="entry name" value="PPR_2"/>
    <property type="match status" value="4"/>
</dbReference>
<reference evidence="4" key="1">
    <citation type="journal article" date="2020" name="Plant Biotechnol. J.">
        <title>The pomegranate (Punica granatum L.) draft genome dissects genetic divergence between soft- and hard-seeded cultivars.</title>
        <authorList>
            <person name="Luo X."/>
            <person name="Li H."/>
            <person name="Wu Z."/>
            <person name="Yao W."/>
            <person name="Zhao P."/>
            <person name="Cao D."/>
            <person name="Yu H."/>
            <person name="Li K."/>
            <person name="Poudel K."/>
            <person name="Zhao D."/>
            <person name="Zhang F."/>
            <person name="Xia X."/>
            <person name="Chen L."/>
            <person name="Wang Q."/>
            <person name="Jing D."/>
            <person name="Cao S."/>
        </authorList>
    </citation>
    <scope>NUCLEOTIDE SEQUENCE [LARGE SCALE GENOMIC DNA]</scope>
</reference>
<dbReference type="InterPro" id="IPR011990">
    <property type="entry name" value="TPR-like_helical_dom_sf"/>
</dbReference>
<dbReference type="Pfam" id="PF01535">
    <property type="entry name" value="PPR"/>
    <property type="match status" value="8"/>
</dbReference>
<dbReference type="GO" id="GO:0009451">
    <property type="term" value="P:RNA modification"/>
    <property type="evidence" value="ECO:0007669"/>
    <property type="project" value="InterPro"/>
</dbReference>
<dbReference type="Proteomes" id="UP000515151">
    <property type="component" value="Chromosome 4"/>
</dbReference>